<dbReference type="EMBL" id="FO818639">
    <property type="protein sequence ID" value="CDM92317.1"/>
    <property type="molecule type" value="Genomic_DNA"/>
</dbReference>
<dbReference type="Proteomes" id="UP000032930">
    <property type="component" value="Plasmid XBC_p"/>
</dbReference>
<keyword evidence="3" id="KW-0732">Signal</keyword>
<reference evidence="4 5" key="1">
    <citation type="submission" date="2014-02" db="EMBL/GenBank/DDBJ databases">
        <authorList>
            <person name="Genoscope - CEA"/>
        </authorList>
    </citation>
    <scope>NUCLEOTIDE SEQUENCE [LARGE SCALE GENOMIC DNA]</scope>
    <source>
        <strain evidence="4 5">CS03</strain>
        <plasmid evidence="5">Plasmid XBC_p</plasmid>
    </source>
</reference>
<feature type="region of interest" description="Disordered" evidence="1">
    <location>
        <begin position="131"/>
        <end position="152"/>
    </location>
</feature>
<evidence type="ECO:0000256" key="2">
    <source>
        <dbReference type="SAM" id="Phobius"/>
    </source>
</evidence>
<feature type="compositionally biased region" description="Basic and acidic residues" evidence="1">
    <location>
        <begin position="215"/>
        <end position="226"/>
    </location>
</feature>
<evidence type="ECO:0000313" key="4">
    <source>
        <dbReference type="EMBL" id="CDM92317.1"/>
    </source>
</evidence>
<feature type="transmembrane region" description="Helical" evidence="2">
    <location>
        <begin position="54"/>
        <end position="77"/>
    </location>
</feature>
<keyword evidence="4" id="KW-0614">Plasmid</keyword>
<feature type="region of interest" description="Disordered" evidence="1">
    <location>
        <begin position="211"/>
        <end position="254"/>
    </location>
</feature>
<feature type="transmembrane region" description="Helical" evidence="2">
    <location>
        <begin position="97"/>
        <end position="122"/>
    </location>
</feature>
<sequence>MVCRCAWPASLLRPGAHARAATAGACPGGRPDHRQSGNGAFPARYYGDLPAMKWRVLTGLAFLLVLSVVSFGVYASMNDLIVGILTENDRIRVIAQGFAVVIHFWPVTLTGAMLGGVLTLMVSAPAFSTAQDVDHENQRKHSRQQVKDAERRAESAEEIAYQRLQAQHQAVEIREREAAHALDRVRQLEQDLAAKVRNIVAETERQRAVAVQEVEQSHTKAQDAERRRRNAAATAERLRRKQERQDREGQNRNL</sequence>
<protein>
    <recommendedName>
        <fullName evidence="6">DUF1049 domain-containing protein</fullName>
    </recommendedName>
</protein>
<evidence type="ECO:0000256" key="3">
    <source>
        <dbReference type="SAM" id="SignalP"/>
    </source>
</evidence>
<organism evidence="4 5">
    <name type="scientific">Xenorhabdus bovienii</name>
    <name type="common">Xenorhabdus nematophila subsp. bovienii</name>
    <dbReference type="NCBI Taxonomy" id="40576"/>
    <lineage>
        <taxon>Bacteria</taxon>
        <taxon>Pseudomonadati</taxon>
        <taxon>Pseudomonadota</taxon>
        <taxon>Gammaproteobacteria</taxon>
        <taxon>Enterobacterales</taxon>
        <taxon>Morganellaceae</taxon>
        <taxon>Xenorhabdus</taxon>
    </lineage>
</organism>
<geneLocation type="plasmid" evidence="4 5">
    <name>XBC_p</name>
</geneLocation>
<feature type="signal peptide" evidence="3">
    <location>
        <begin position="1"/>
        <end position="20"/>
    </location>
</feature>
<gene>
    <name evidence="4" type="ORF">XBW1_p0001</name>
</gene>
<name>A0A0B6XEQ5_XENBV</name>
<proteinExistence type="predicted"/>
<keyword evidence="2" id="KW-0472">Membrane</keyword>
<dbReference type="AlphaFoldDB" id="A0A0B6XEQ5"/>
<keyword evidence="2" id="KW-0812">Transmembrane</keyword>
<evidence type="ECO:0000256" key="1">
    <source>
        <dbReference type="SAM" id="MobiDB-lite"/>
    </source>
</evidence>
<evidence type="ECO:0000313" key="5">
    <source>
        <dbReference type="Proteomes" id="UP000032930"/>
    </source>
</evidence>
<accession>A0A0B6XEQ5</accession>
<dbReference type="KEGG" id="xbv:XBW1_p0001"/>
<feature type="compositionally biased region" description="Basic and acidic residues" evidence="1">
    <location>
        <begin position="243"/>
        <end position="254"/>
    </location>
</feature>
<evidence type="ECO:0008006" key="6">
    <source>
        <dbReference type="Google" id="ProtNLM"/>
    </source>
</evidence>
<feature type="compositionally biased region" description="Basic and acidic residues" evidence="1">
    <location>
        <begin position="132"/>
        <end position="152"/>
    </location>
</feature>
<feature type="chain" id="PRO_5002110590" description="DUF1049 domain-containing protein" evidence="3">
    <location>
        <begin position="21"/>
        <end position="254"/>
    </location>
</feature>
<keyword evidence="2" id="KW-1133">Transmembrane helix</keyword>